<sequence length="384" mass="43713">MKIPKVMAATFAGSMSFNAAATEPQSIDVAGFDFTPTLFVSESYDDNIRGRKTDEESSWITNINPTFLLSAETGKSGYQLKYELDDKNYHSDSQVSHTDHHLTLKSVLEFTARNRLRWDVGYHKVEETSDTAEIDENDKYTLKNVGVGYTYGAQTARNQLDFGANYLERRYQNSGNLNEDQEYDSTALVGTWYHRLGARTRVLGELRHATFDYLQQNSERDSTDTAALVGATWEATKKTSGAIRFGAERKNFDSSDVKDYTSPMWEVGVAYKPRTYSTFSLDTRRAFDEGDDGATTVHDTTTTLGWKHEWTSRIATDLNYRYSDREYEAVDRTDKRSSYGVGVTYAMLRWLDIGLGYRHLKNDSSLDTEGYVRNIYMVSFDVSL</sequence>
<feature type="chain" id="PRO_5017473550" evidence="1">
    <location>
        <begin position="22"/>
        <end position="384"/>
    </location>
</feature>
<dbReference type="OrthoDB" id="9153755at2"/>
<dbReference type="EMBL" id="FNNU01000001">
    <property type="protein sequence ID" value="SDW33352.1"/>
    <property type="molecule type" value="Genomic_DNA"/>
</dbReference>
<dbReference type="Proteomes" id="UP000243778">
    <property type="component" value="Unassembled WGS sequence"/>
</dbReference>
<keyword evidence="3" id="KW-1185">Reference proteome</keyword>
<dbReference type="RefSeq" id="WP_090224657.1">
    <property type="nucleotide sequence ID" value="NZ_FNNU01000001.1"/>
</dbReference>
<evidence type="ECO:0000256" key="1">
    <source>
        <dbReference type="SAM" id="SignalP"/>
    </source>
</evidence>
<feature type="signal peptide" evidence="1">
    <location>
        <begin position="1"/>
        <end position="21"/>
    </location>
</feature>
<evidence type="ECO:0000313" key="3">
    <source>
        <dbReference type="Proteomes" id="UP000243778"/>
    </source>
</evidence>
<dbReference type="AlphaFoldDB" id="A0A1H2SP26"/>
<dbReference type="InterPro" id="IPR018759">
    <property type="entry name" value="BBP2_2"/>
</dbReference>
<keyword evidence="1" id="KW-0732">Signal</keyword>
<protein>
    <submittedName>
        <fullName evidence="2">Uncharacterized protein, PEP-CTERM system associated</fullName>
    </submittedName>
</protein>
<proteinExistence type="predicted"/>
<reference evidence="3" key="1">
    <citation type="submission" date="2016-10" db="EMBL/GenBank/DDBJ databases">
        <authorList>
            <person name="Varghese N."/>
            <person name="Submissions S."/>
        </authorList>
    </citation>
    <scope>NUCLEOTIDE SEQUENCE [LARGE SCALE GENOMIC DNA]</scope>
    <source>
        <strain evidence="3">NRRL B-59562</strain>
    </source>
</reference>
<accession>A0A1H2SP26</accession>
<dbReference type="SUPFAM" id="SSF56935">
    <property type="entry name" value="Porins"/>
    <property type="match status" value="1"/>
</dbReference>
<organism evidence="2 3">
    <name type="scientific">Pseudomonas kuykendallii</name>
    <dbReference type="NCBI Taxonomy" id="1007099"/>
    <lineage>
        <taxon>Bacteria</taxon>
        <taxon>Pseudomonadati</taxon>
        <taxon>Pseudomonadota</taxon>
        <taxon>Gammaproteobacteria</taxon>
        <taxon>Pseudomonadales</taxon>
        <taxon>Pseudomonadaceae</taxon>
        <taxon>Pseudomonas</taxon>
    </lineage>
</organism>
<gene>
    <name evidence="2" type="ORF">SAMN05216287_0713</name>
</gene>
<dbReference type="Pfam" id="PF10082">
    <property type="entry name" value="BBP2_2"/>
    <property type="match status" value="1"/>
</dbReference>
<name>A0A1H2SP26_9PSED</name>
<evidence type="ECO:0000313" key="2">
    <source>
        <dbReference type="EMBL" id="SDW33352.1"/>
    </source>
</evidence>
<dbReference type="STRING" id="1007099.SAMN05216287_0713"/>